<keyword evidence="2" id="KW-1185">Reference proteome</keyword>
<dbReference type="AlphaFoldDB" id="A0AAD7TC59"/>
<comment type="caution">
    <text evidence="1">The sequence shown here is derived from an EMBL/GenBank/DDBJ whole genome shotgun (WGS) entry which is preliminary data.</text>
</comment>
<evidence type="ECO:0000313" key="2">
    <source>
        <dbReference type="Proteomes" id="UP001221898"/>
    </source>
</evidence>
<reference evidence="1" key="1">
    <citation type="journal article" date="2023" name="Science">
        <title>Genome structures resolve the early diversification of teleost fishes.</title>
        <authorList>
            <person name="Parey E."/>
            <person name="Louis A."/>
            <person name="Montfort J."/>
            <person name="Bouchez O."/>
            <person name="Roques C."/>
            <person name="Iampietro C."/>
            <person name="Lluch J."/>
            <person name="Castinel A."/>
            <person name="Donnadieu C."/>
            <person name="Desvignes T."/>
            <person name="Floi Bucao C."/>
            <person name="Jouanno E."/>
            <person name="Wen M."/>
            <person name="Mejri S."/>
            <person name="Dirks R."/>
            <person name="Jansen H."/>
            <person name="Henkel C."/>
            <person name="Chen W.J."/>
            <person name="Zahm M."/>
            <person name="Cabau C."/>
            <person name="Klopp C."/>
            <person name="Thompson A.W."/>
            <person name="Robinson-Rechavi M."/>
            <person name="Braasch I."/>
            <person name="Lecointre G."/>
            <person name="Bobe J."/>
            <person name="Postlethwait J.H."/>
            <person name="Berthelot C."/>
            <person name="Roest Crollius H."/>
            <person name="Guiguen Y."/>
        </authorList>
    </citation>
    <scope>NUCLEOTIDE SEQUENCE</scope>
    <source>
        <strain evidence="1">NC1722</strain>
    </source>
</reference>
<dbReference type="Proteomes" id="UP001221898">
    <property type="component" value="Unassembled WGS sequence"/>
</dbReference>
<accession>A0AAD7TC59</accession>
<sequence>MSRQLKTPIPVAKLLEACIVDGVTDKLRHRRQLTKYFYHRSARSIMEIQLLCRLLPHSQPAVLGAIACTKSQSCSHAILAIAIVIDDTRHRIRSVDQSH</sequence>
<dbReference type="EMBL" id="JAINUG010000002">
    <property type="protein sequence ID" value="KAJ8418088.1"/>
    <property type="molecule type" value="Genomic_DNA"/>
</dbReference>
<gene>
    <name evidence="1" type="ORF">AAFF_G00137970</name>
</gene>
<protein>
    <submittedName>
        <fullName evidence="1">Uncharacterized protein</fullName>
    </submittedName>
</protein>
<name>A0AAD7TC59_9TELE</name>
<organism evidence="1 2">
    <name type="scientific">Aldrovandia affinis</name>
    <dbReference type="NCBI Taxonomy" id="143900"/>
    <lineage>
        <taxon>Eukaryota</taxon>
        <taxon>Metazoa</taxon>
        <taxon>Chordata</taxon>
        <taxon>Craniata</taxon>
        <taxon>Vertebrata</taxon>
        <taxon>Euteleostomi</taxon>
        <taxon>Actinopterygii</taxon>
        <taxon>Neopterygii</taxon>
        <taxon>Teleostei</taxon>
        <taxon>Notacanthiformes</taxon>
        <taxon>Halosauridae</taxon>
        <taxon>Aldrovandia</taxon>
    </lineage>
</organism>
<evidence type="ECO:0000313" key="1">
    <source>
        <dbReference type="EMBL" id="KAJ8418088.1"/>
    </source>
</evidence>
<proteinExistence type="predicted"/>